<keyword evidence="3" id="KW-1185">Reference proteome</keyword>
<evidence type="ECO:0000313" key="2">
    <source>
        <dbReference type="EMBL" id="MTI29034.1"/>
    </source>
</evidence>
<dbReference type="EMBL" id="SMLW01000677">
    <property type="protein sequence ID" value="MTI29034.1"/>
    <property type="molecule type" value="Genomic_DNA"/>
</dbReference>
<gene>
    <name evidence="2" type="ORF">E1163_28995</name>
</gene>
<feature type="domain" description="N-acetyltransferase" evidence="1">
    <location>
        <begin position="2"/>
        <end position="151"/>
    </location>
</feature>
<dbReference type="Proteomes" id="UP000798808">
    <property type="component" value="Unassembled WGS sequence"/>
</dbReference>
<proteinExistence type="predicted"/>
<organism evidence="2 3">
    <name type="scientific">Fulvivirga kasyanovii</name>
    <dbReference type="NCBI Taxonomy" id="396812"/>
    <lineage>
        <taxon>Bacteria</taxon>
        <taxon>Pseudomonadati</taxon>
        <taxon>Bacteroidota</taxon>
        <taxon>Cytophagia</taxon>
        <taxon>Cytophagales</taxon>
        <taxon>Fulvivirgaceae</taxon>
        <taxon>Fulvivirga</taxon>
    </lineage>
</organism>
<evidence type="ECO:0000259" key="1">
    <source>
        <dbReference type="PROSITE" id="PS51186"/>
    </source>
</evidence>
<evidence type="ECO:0000313" key="3">
    <source>
        <dbReference type="Proteomes" id="UP000798808"/>
    </source>
</evidence>
<accession>A0ABW9RXP2</accession>
<dbReference type="Gene3D" id="3.40.630.30">
    <property type="match status" value="1"/>
</dbReference>
<dbReference type="Pfam" id="PF00583">
    <property type="entry name" value="Acetyltransf_1"/>
    <property type="match status" value="1"/>
</dbReference>
<sequence length="151" mass="18128">MITVRPAKYKERKIIIDFQKKMARETEDLELDEKQLKKGVEAVFEDFNRGIYYVAEDNEKVIACLLTTPEWSEWRNGTVVWIQSVYVREDYRGKGVFKTMYNFIKNMVEREDDLKGIRLYVEKTNLSAQKVYQAIGMNGDHYHFFEWMKNF</sequence>
<dbReference type="InterPro" id="IPR016181">
    <property type="entry name" value="Acyl_CoA_acyltransferase"/>
</dbReference>
<protein>
    <submittedName>
        <fullName evidence="2">GNAT family N-acetyltransferase</fullName>
    </submittedName>
</protein>
<dbReference type="InterPro" id="IPR000182">
    <property type="entry name" value="GNAT_dom"/>
</dbReference>
<dbReference type="SUPFAM" id="SSF55729">
    <property type="entry name" value="Acyl-CoA N-acyltransferases (Nat)"/>
    <property type="match status" value="1"/>
</dbReference>
<dbReference type="CDD" id="cd04301">
    <property type="entry name" value="NAT_SF"/>
    <property type="match status" value="1"/>
</dbReference>
<comment type="caution">
    <text evidence="2">The sequence shown here is derived from an EMBL/GenBank/DDBJ whole genome shotgun (WGS) entry which is preliminary data.</text>
</comment>
<dbReference type="RefSeq" id="WP_155177138.1">
    <property type="nucleotide sequence ID" value="NZ_BAAAFL010000012.1"/>
</dbReference>
<dbReference type="PROSITE" id="PS51186">
    <property type="entry name" value="GNAT"/>
    <property type="match status" value="1"/>
</dbReference>
<reference evidence="2 3" key="1">
    <citation type="submission" date="2019-02" db="EMBL/GenBank/DDBJ databases">
        <authorList>
            <person name="Goldberg S.R."/>
            <person name="Haltli B.A."/>
            <person name="Correa H."/>
            <person name="Russell K.G."/>
        </authorList>
    </citation>
    <scope>NUCLEOTIDE SEQUENCE [LARGE SCALE GENOMIC DNA]</scope>
    <source>
        <strain evidence="2 3">JCM 16186</strain>
    </source>
</reference>
<name>A0ABW9RXP2_9BACT</name>